<protein>
    <recommendedName>
        <fullName evidence="5">Surface layer protein A domain-containing protein</fullName>
    </recommendedName>
</protein>
<dbReference type="EMBL" id="JAJNUY010000003">
    <property type="protein sequence ID" value="MCD5562778.1"/>
    <property type="molecule type" value="Genomic_DNA"/>
</dbReference>
<organism evidence="3 4">
    <name type="scientific">Lactobacillus delbrueckii subsp. lactis</name>
    <dbReference type="NCBI Taxonomy" id="29397"/>
    <lineage>
        <taxon>Bacteria</taxon>
        <taxon>Bacillati</taxon>
        <taxon>Bacillota</taxon>
        <taxon>Bacilli</taxon>
        <taxon>Lactobacillales</taxon>
        <taxon>Lactobacillaceae</taxon>
        <taxon>Lactobacillus</taxon>
    </lineage>
</organism>
<comment type="caution">
    <text evidence="3">The sequence shown here is derived from an EMBL/GenBank/DDBJ whole genome shotgun (WGS) entry which is preliminary data.</text>
</comment>
<keyword evidence="2" id="KW-0732">Signal</keyword>
<evidence type="ECO:0000313" key="3">
    <source>
        <dbReference type="EMBL" id="MCD5562778.1"/>
    </source>
</evidence>
<feature type="region of interest" description="Disordered" evidence="1">
    <location>
        <begin position="117"/>
        <end position="215"/>
    </location>
</feature>
<proteinExistence type="predicted"/>
<evidence type="ECO:0000313" key="4">
    <source>
        <dbReference type="Proteomes" id="UP001200334"/>
    </source>
</evidence>
<evidence type="ECO:0000256" key="1">
    <source>
        <dbReference type="SAM" id="MobiDB-lite"/>
    </source>
</evidence>
<gene>
    <name evidence="3" type="ORF">LOB85_01135</name>
</gene>
<reference evidence="3 4" key="1">
    <citation type="submission" date="2021-12" db="EMBL/GenBank/DDBJ databases">
        <title>Antimicrobial susceptibility of Lactobacillus delbrueckii subsp. lactis obtained from milk products and other habitats.</title>
        <authorList>
            <person name="Shani N."/>
        </authorList>
    </citation>
    <scope>NUCLEOTIDE SEQUENCE [LARGE SCALE GENOMIC DNA]</scope>
    <source>
        <strain evidence="3 4">FAM 21755</strain>
    </source>
</reference>
<evidence type="ECO:0008006" key="5">
    <source>
        <dbReference type="Google" id="ProtNLM"/>
    </source>
</evidence>
<dbReference type="RefSeq" id="WP_231524524.1">
    <property type="nucleotide sequence ID" value="NZ_JAJNUY010000003.1"/>
</dbReference>
<feature type="signal peptide" evidence="2">
    <location>
        <begin position="1"/>
        <end position="32"/>
    </location>
</feature>
<accession>A0ABD4SE25</accession>
<feature type="chain" id="PRO_5044837521" description="Surface layer protein A domain-containing protein" evidence="2">
    <location>
        <begin position="33"/>
        <end position="290"/>
    </location>
</feature>
<name>A0ABD4SE25_LACDL</name>
<sequence>MKFTKKIAFASASLALTMATPAALLTQNAAFAKTTTVKQATKVKVTKKTTPFYHKDGSKFTKKKPYVYGSWKSTVAYKNTSYNVVKTVTIKGAKYYYIGNDAYLKASDVKVTATKTVKSSSTSSAKKASTSSSKTTSKKTSSTSSSSKSSSKKTSSTSSSTSSAKKASTSSSKTTSKKTSSTSSSSKSSSKKTSSTSSSTSSSSTSKKTSSKKTVTQIQVTKKTTPFYHKDGSKFTKKSPYVYQGWKSTVAYKGTKYKVSKTITIKGSKYYYIGNSAYLKASAVKVIASK</sequence>
<dbReference type="Proteomes" id="UP001200334">
    <property type="component" value="Unassembled WGS sequence"/>
</dbReference>
<dbReference type="AlphaFoldDB" id="A0ABD4SE25"/>
<evidence type="ECO:0000256" key="2">
    <source>
        <dbReference type="SAM" id="SignalP"/>
    </source>
</evidence>